<comment type="caution">
    <text evidence="4">The sequence shown here is derived from an EMBL/GenBank/DDBJ whole genome shotgun (WGS) entry which is preliminary data.</text>
</comment>
<dbReference type="Gene3D" id="1.10.357.10">
    <property type="entry name" value="Tetracycline Repressor, domain 2"/>
    <property type="match status" value="1"/>
</dbReference>
<keyword evidence="5" id="KW-1185">Reference proteome</keyword>
<dbReference type="RefSeq" id="WP_068701597.1">
    <property type="nucleotide sequence ID" value="NZ_BDCR01000001.1"/>
</dbReference>
<dbReference type="GO" id="GO:0003677">
    <property type="term" value="F:DNA binding"/>
    <property type="evidence" value="ECO:0007669"/>
    <property type="project" value="UniProtKB-UniRule"/>
</dbReference>
<dbReference type="OrthoDB" id="881297at2"/>
<feature type="domain" description="HTH tetR-type" evidence="3">
    <location>
        <begin position="2"/>
        <end position="62"/>
    </location>
</feature>
<feature type="DNA-binding region" description="H-T-H motif" evidence="2">
    <location>
        <begin position="25"/>
        <end position="44"/>
    </location>
</feature>
<dbReference type="SUPFAM" id="SSF48498">
    <property type="entry name" value="Tetracyclin repressor-like, C-terminal domain"/>
    <property type="match status" value="1"/>
</dbReference>
<evidence type="ECO:0000259" key="3">
    <source>
        <dbReference type="PROSITE" id="PS50977"/>
    </source>
</evidence>
<dbReference type="InterPro" id="IPR009057">
    <property type="entry name" value="Homeodomain-like_sf"/>
</dbReference>
<gene>
    <name evidence="4" type="ORF">PJIAN_1452</name>
</gene>
<reference evidence="5" key="1">
    <citation type="submission" date="2016-04" db="EMBL/GenBank/DDBJ databases">
        <title>Draft genome sequence of Paludibacter jiangxiensis strain NM7.</title>
        <authorList>
            <person name="Qiu Y."/>
            <person name="Matsuura N."/>
            <person name="Ohashi A."/>
            <person name="Tourlousse M.D."/>
            <person name="Sekiguchi Y."/>
        </authorList>
    </citation>
    <scope>NUCLEOTIDE SEQUENCE [LARGE SCALE GENOMIC DNA]</scope>
    <source>
        <strain evidence="5">NM7</strain>
    </source>
</reference>
<evidence type="ECO:0000256" key="2">
    <source>
        <dbReference type="PROSITE-ProRule" id="PRU00335"/>
    </source>
</evidence>
<protein>
    <submittedName>
        <fullName evidence="4">DNA-binding transcriptional regulator, AcrR family</fullName>
    </submittedName>
</protein>
<sequence>MADIKEQILETSTRLFMKYGLRSVTIDDICNELRISKKTFYNYFRQKEELIESIMESYCEQHQNEHKKNHSFTDDPSLNAIDIVVKASQFWIDKENKESMTFFYDLMKYYPEINTRMYAKMDEDALLSIKKWLQNGIDEGIIRTDTDIDLLSTYLNNHFRKGLPDLLNKPGTDIVKTFQFLLDCCIRIIVNENGYQYYQEKYKNNYPPLKTTKTTKTKKTQK</sequence>
<dbReference type="InterPro" id="IPR001647">
    <property type="entry name" value="HTH_TetR"/>
</dbReference>
<accession>A0A161LCY6</accession>
<dbReference type="Pfam" id="PF00440">
    <property type="entry name" value="TetR_N"/>
    <property type="match status" value="1"/>
</dbReference>
<dbReference type="InterPro" id="IPR050624">
    <property type="entry name" value="HTH-type_Tx_Regulator"/>
</dbReference>
<organism evidence="4 5">
    <name type="scientific">Paludibacter jiangxiensis</name>
    <dbReference type="NCBI Taxonomy" id="681398"/>
    <lineage>
        <taxon>Bacteria</taxon>
        <taxon>Pseudomonadati</taxon>
        <taxon>Bacteroidota</taxon>
        <taxon>Bacteroidia</taxon>
        <taxon>Bacteroidales</taxon>
        <taxon>Paludibacteraceae</taxon>
        <taxon>Paludibacter</taxon>
    </lineage>
</organism>
<dbReference type="STRING" id="681398.PJIAN_1452"/>
<evidence type="ECO:0000256" key="1">
    <source>
        <dbReference type="ARBA" id="ARBA00023125"/>
    </source>
</evidence>
<dbReference type="PROSITE" id="PS50977">
    <property type="entry name" value="HTH_TETR_2"/>
    <property type="match status" value="1"/>
</dbReference>
<dbReference type="PANTHER" id="PTHR43479:SF11">
    <property type="entry name" value="ACREF_ENVCD OPERON REPRESSOR-RELATED"/>
    <property type="match status" value="1"/>
</dbReference>
<dbReference type="PANTHER" id="PTHR43479">
    <property type="entry name" value="ACREF/ENVCD OPERON REPRESSOR-RELATED"/>
    <property type="match status" value="1"/>
</dbReference>
<dbReference type="InterPro" id="IPR036271">
    <property type="entry name" value="Tet_transcr_reg_TetR-rel_C_sf"/>
</dbReference>
<keyword evidence="1 2" id="KW-0238">DNA-binding</keyword>
<proteinExistence type="predicted"/>
<dbReference type="PRINTS" id="PR00455">
    <property type="entry name" value="HTHTETR"/>
</dbReference>
<dbReference type="Proteomes" id="UP000076586">
    <property type="component" value="Unassembled WGS sequence"/>
</dbReference>
<name>A0A161LCY6_9BACT</name>
<evidence type="ECO:0000313" key="4">
    <source>
        <dbReference type="EMBL" id="GAT61865.1"/>
    </source>
</evidence>
<dbReference type="EMBL" id="BDCR01000001">
    <property type="protein sequence ID" value="GAT61865.1"/>
    <property type="molecule type" value="Genomic_DNA"/>
</dbReference>
<evidence type="ECO:0000313" key="5">
    <source>
        <dbReference type="Proteomes" id="UP000076586"/>
    </source>
</evidence>
<dbReference type="AlphaFoldDB" id="A0A161LCY6"/>
<dbReference type="SUPFAM" id="SSF46689">
    <property type="entry name" value="Homeodomain-like"/>
    <property type="match status" value="1"/>
</dbReference>
<reference evidence="5" key="2">
    <citation type="journal article" date="2017" name="Genome Announc.">
        <title>Draft genome sequence of Paludibacter jiangxiensis NM7(T), a propionate-producing fermentative bacterium.</title>
        <authorList>
            <person name="Qiu Y.-L."/>
            <person name="Tourlousse D.M."/>
            <person name="Matsuura N."/>
            <person name="Ohashi A."/>
            <person name="Sekiguchi Y."/>
        </authorList>
    </citation>
    <scope>NUCLEOTIDE SEQUENCE [LARGE SCALE GENOMIC DNA]</scope>
    <source>
        <strain evidence="5">NM7</strain>
    </source>
</reference>